<feature type="compositionally biased region" description="Polar residues" evidence="1">
    <location>
        <begin position="19"/>
        <end position="41"/>
    </location>
</feature>
<proteinExistence type="predicted"/>
<reference evidence="2" key="1">
    <citation type="submission" date="2021-03" db="EMBL/GenBank/DDBJ databases">
        <title>Evolutionary innovations through gain and loss of genes in the ectomycorrhizal Boletales.</title>
        <authorList>
            <person name="Wu G."/>
            <person name="Miyauchi S."/>
            <person name="Morin E."/>
            <person name="Yang Z.-L."/>
            <person name="Xu J."/>
            <person name="Martin F.M."/>
        </authorList>
    </citation>
    <scope>NUCLEOTIDE SEQUENCE</scope>
    <source>
        <strain evidence="2">BR01</strain>
    </source>
</reference>
<accession>A0A8I2YJH4</accession>
<feature type="region of interest" description="Disordered" evidence="1">
    <location>
        <begin position="1"/>
        <end position="60"/>
    </location>
</feature>
<protein>
    <submittedName>
        <fullName evidence="2">Uncharacterized protein</fullName>
    </submittedName>
</protein>
<evidence type="ECO:0000313" key="3">
    <source>
        <dbReference type="Proteomes" id="UP000683000"/>
    </source>
</evidence>
<sequence>MLNKPLSVRLRLPARAAPKQQTRRVQSITTFNPSPTPSRNPSVKERKKARKEEPQEGLTDGGRFTAFYAFDAFKGSIKQMRRPLSWLLFLYMLAWAVSRIMPTIRTALSPLCIIPGISKSALCLPDKPAPSVNFEKLVNIQGSTFE</sequence>
<name>A0A8I2YJH4_9AGAM</name>
<evidence type="ECO:0000313" key="2">
    <source>
        <dbReference type="EMBL" id="KAG6373494.1"/>
    </source>
</evidence>
<dbReference type="AlphaFoldDB" id="A0A8I2YJH4"/>
<organism evidence="2 3">
    <name type="scientific">Boletus reticuloceps</name>
    <dbReference type="NCBI Taxonomy" id="495285"/>
    <lineage>
        <taxon>Eukaryota</taxon>
        <taxon>Fungi</taxon>
        <taxon>Dikarya</taxon>
        <taxon>Basidiomycota</taxon>
        <taxon>Agaricomycotina</taxon>
        <taxon>Agaricomycetes</taxon>
        <taxon>Agaricomycetidae</taxon>
        <taxon>Boletales</taxon>
        <taxon>Boletineae</taxon>
        <taxon>Boletaceae</taxon>
        <taxon>Boletoideae</taxon>
        <taxon>Boletus</taxon>
    </lineage>
</organism>
<evidence type="ECO:0000256" key="1">
    <source>
        <dbReference type="SAM" id="MobiDB-lite"/>
    </source>
</evidence>
<gene>
    <name evidence="2" type="ORF">JVT61DRAFT_6652</name>
</gene>
<keyword evidence="3" id="KW-1185">Reference proteome</keyword>
<dbReference type="EMBL" id="JAGFBS010000022">
    <property type="protein sequence ID" value="KAG6373494.1"/>
    <property type="molecule type" value="Genomic_DNA"/>
</dbReference>
<comment type="caution">
    <text evidence="2">The sequence shown here is derived from an EMBL/GenBank/DDBJ whole genome shotgun (WGS) entry which is preliminary data.</text>
</comment>
<dbReference type="Proteomes" id="UP000683000">
    <property type="component" value="Unassembled WGS sequence"/>
</dbReference>
<dbReference type="OrthoDB" id="4179406at2759"/>